<evidence type="ECO:0000313" key="2">
    <source>
        <dbReference type="Proteomes" id="UP000326702"/>
    </source>
</evidence>
<protein>
    <recommendedName>
        <fullName evidence="3">Coenzyme Q-binding protein COQ10 START domain-containing protein</fullName>
    </recommendedName>
</protein>
<dbReference type="AlphaFoldDB" id="A0A5P9QFJ8"/>
<dbReference type="CDD" id="cd07820">
    <property type="entry name" value="SRPBCC_3"/>
    <property type="match status" value="1"/>
</dbReference>
<name>A0A5P9QFJ8_9MICO</name>
<dbReference type="KEGG" id="lxl:KDY119_03346"/>
<reference evidence="1 2" key="1">
    <citation type="submission" date="2019-10" db="EMBL/GenBank/DDBJ databases">
        <title>Genome sequence of Luteimicrobium xylanilyticum HY-24.</title>
        <authorList>
            <person name="Kim D.Y."/>
            <person name="Park H.-Y."/>
        </authorList>
    </citation>
    <scope>NUCLEOTIDE SEQUENCE [LARGE SCALE GENOMIC DNA]</scope>
    <source>
        <strain evidence="1 2">HY-24</strain>
    </source>
</reference>
<dbReference type="SUPFAM" id="SSF55961">
    <property type="entry name" value="Bet v1-like"/>
    <property type="match status" value="1"/>
</dbReference>
<organism evidence="1 2">
    <name type="scientific">Luteimicrobium xylanilyticum</name>
    <dbReference type="NCBI Taxonomy" id="1133546"/>
    <lineage>
        <taxon>Bacteria</taxon>
        <taxon>Bacillati</taxon>
        <taxon>Actinomycetota</taxon>
        <taxon>Actinomycetes</taxon>
        <taxon>Micrococcales</taxon>
        <taxon>Luteimicrobium</taxon>
    </lineage>
</organism>
<dbReference type="InterPro" id="IPR023393">
    <property type="entry name" value="START-like_dom_sf"/>
</dbReference>
<keyword evidence="2" id="KW-1185">Reference proteome</keyword>
<dbReference type="OrthoDB" id="9801773at2"/>
<evidence type="ECO:0000313" key="1">
    <source>
        <dbReference type="EMBL" id="QFU99810.1"/>
    </source>
</evidence>
<sequence length="160" mass="17751">MTLACQAGCDDERVPSELVVVTRTRHAVERLFDLALDVDAHVRSMPGSGERAVGGVTSGRIGLGETVTWSGRHLGVRFTMTAQVVELERPHRFLDVQVTGPFRSFVHEHVFERDGEETVMTDRILVASPVLGRVAERLVLVPYLRRLIGRRGRLLVEALG</sequence>
<dbReference type="Proteomes" id="UP000326702">
    <property type="component" value="Chromosome"/>
</dbReference>
<dbReference type="Gene3D" id="3.30.530.20">
    <property type="match status" value="1"/>
</dbReference>
<dbReference type="EMBL" id="CP045529">
    <property type="protein sequence ID" value="QFU99810.1"/>
    <property type="molecule type" value="Genomic_DNA"/>
</dbReference>
<evidence type="ECO:0008006" key="3">
    <source>
        <dbReference type="Google" id="ProtNLM"/>
    </source>
</evidence>
<accession>A0A5P9QFJ8</accession>
<gene>
    <name evidence="1" type="ORF">KDY119_03346</name>
</gene>
<proteinExistence type="predicted"/>